<accession>A0A7Z2GJF7</accession>
<keyword evidence="4" id="KW-0575">Peroxidase</keyword>
<dbReference type="InterPro" id="IPR050924">
    <property type="entry name" value="Peroxiredoxin_BCP/PrxQ"/>
</dbReference>
<keyword evidence="5" id="KW-0049">Antioxidant</keyword>
<evidence type="ECO:0000256" key="11">
    <source>
        <dbReference type="ARBA" id="ARBA00042639"/>
    </source>
</evidence>
<evidence type="ECO:0000256" key="1">
    <source>
        <dbReference type="ARBA" id="ARBA00003330"/>
    </source>
</evidence>
<dbReference type="InterPro" id="IPR000866">
    <property type="entry name" value="AhpC/TSA"/>
</dbReference>
<dbReference type="GO" id="GO:0005737">
    <property type="term" value="C:cytoplasm"/>
    <property type="evidence" value="ECO:0007669"/>
    <property type="project" value="TreeGrafter"/>
</dbReference>
<organism evidence="15 16">
    <name type="scientific">Paraburkholderia acidisoli</name>
    <dbReference type="NCBI Taxonomy" id="2571748"/>
    <lineage>
        <taxon>Bacteria</taxon>
        <taxon>Pseudomonadati</taxon>
        <taxon>Pseudomonadota</taxon>
        <taxon>Betaproteobacteria</taxon>
        <taxon>Burkholderiales</taxon>
        <taxon>Burkholderiaceae</taxon>
        <taxon>Paraburkholderia</taxon>
    </lineage>
</organism>
<evidence type="ECO:0000256" key="7">
    <source>
        <dbReference type="ARBA" id="ARBA00023157"/>
    </source>
</evidence>
<dbReference type="GO" id="GO:0034599">
    <property type="term" value="P:cellular response to oxidative stress"/>
    <property type="evidence" value="ECO:0007669"/>
    <property type="project" value="TreeGrafter"/>
</dbReference>
<feature type="active site" description="Cysteine sulfenic acid (-SOH) intermediate; for peroxidase activity" evidence="13">
    <location>
        <position position="44"/>
    </location>
</feature>
<dbReference type="EMBL" id="CP046913">
    <property type="protein sequence ID" value="QGZ62912.1"/>
    <property type="molecule type" value="Genomic_DNA"/>
</dbReference>
<evidence type="ECO:0000256" key="13">
    <source>
        <dbReference type="PIRSR" id="PIRSR000239-1"/>
    </source>
</evidence>
<dbReference type="InterPro" id="IPR013766">
    <property type="entry name" value="Thioredoxin_domain"/>
</dbReference>
<dbReference type="AlphaFoldDB" id="A0A7Z2GJF7"/>
<dbReference type="FunFam" id="3.40.30.10:FF:000007">
    <property type="entry name" value="Thioredoxin-dependent thiol peroxidase"/>
    <property type="match status" value="1"/>
</dbReference>
<dbReference type="KEGG" id="pacs:FAZ98_07575"/>
<keyword evidence="7" id="KW-1015">Disulfide bond</keyword>
<comment type="catalytic activity">
    <reaction evidence="12">
        <text>a hydroperoxide + [thioredoxin]-dithiol = an alcohol + [thioredoxin]-disulfide + H2O</text>
        <dbReference type="Rhea" id="RHEA:62620"/>
        <dbReference type="Rhea" id="RHEA-COMP:10698"/>
        <dbReference type="Rhea" id="RHEA-COMP:10700"/>
        <dbReference type="ChEBI" id="CHEBI:15377"/>
        <dbReference type="ChEBI" id="CHEBI:29950"/>
        <dbReference type="ChEBI" id="CHEBI:30879"/>
        <dbReference type="ChEBI" id="CHEBI:35924"/>
        <dbReference type="ChEBI" id="CHEBI:50058"/>
        <dbReference type="EC" id="1.11.1.24"/>
    </reaction>
</comment>
<reference evidence="15 16" key="1">
    <citation type="submission" date="2019-12" db="EMBL/GenBank/DDBJ databases">
        <title>Paraburkholderia acidiphila 7Q-K02 sp. nov and Paraburkholderia acidisoli DHF22 sp. nov., two strains isolated from forest soil.</title>
        <authorList>
            <person name="Gao Z."/>
            <person name="Qiu L."/>
        </authorList>
    </citation>
    <scope>NUCLEOTIDE SEQUENCE [LARGE SCALE GENOMIC DNA]</scope>
    <source>
        <strain evidence="15 16">DHF22</strain>
    </source>
</reference>
<dbReference type="GO" id="GO:0045454">
    <property type="term" value="P:cell redox homeostasis"/>
    <property type="evidence" value="ECO:0007669"/>
    <property type="project" value="TreeGrafter"/>
</dbReference>
<dbReference type="PIRSF" id="PIRSF000239">
    <property type="entry name" value="AHPC"/>
    <property type="match status" value="1"/>
</dbReference>
<dbReference type="RefSeq" id="WP_158951907.1">
    <property type="nucleotide sequence ID" value="NZ_CP046913.1"/>
</dbReference>
<keyword evidence="8" id="KW-0676">Redox-active center</keyword>
<dbReference type="InterPro" id="IPR024706">
    <property type="entry name" value="Peroxiredoxin_AhpC-typ"/>
</dbReference>
<evidence type="ECO:0000256" key="3">
    <source>
        <dbReference type="ARBA" id="ARBA00013017"/>
    </source>
</evidence>
<evidence type="ECO:0000256" key="2">
    <source>
        <dbReference type="ARBA" id="ARBA00011245"/>
    </source>
</evidence>
<evidence type="ECO:0000256" key="10">
    <source>
        <dbReference type="ARBA" id="ARBA00038489"/>
    </source>
</evidence>
<gene>
    <name evidence="15" type="ORF">FAZ98_07575</name>
</gene>
<dbReference type="PROSITE" id="PS51352">
    <property type="entry name" value="THIOREDOXIN_2"/>
    <property type="match status" value="1"/>
</dbReference>
<dbReference type="PANTHER" id="PTHR42801">
    <property type="entry name" value="THIOREDOXIN-DEPENDENT PEROXIDE REDUCTASE"/>
    <property type="match status" value="1"/>
</dbReference>
<evidence type="ECO:0000313" key="16">
    <source>
        <dbReference type="Proteomes" id="UP000433577"/>
    </source>
</evidence>
<keyword evidence="6" id="KW-0560">Oxidoreductase</keyword>
<evidence type="ECO:0000259" key="14">
    <source>
        <dbReference type="PROSITE" id="PS51352"/>
    </source>
</evidence>
<dbReference type="InterPro" id="IPR036249">
    <property type="entry name" value="Thioredoxin-like_sf"/>
</dbReference>
<dbReference type="SUPFAM" id="SSF52833">
    <property type="entry name" value="Thioredoxin-like"/>
    <property type="match status" value="1"/>
</dbReference>
<protein>
    <recommendedName>
        <fullName evidence="3">thioredoxin-dependent peroxiredoxin</fullName>
        <ecNumber evidence="3">1.11.1.24</ecNumber>
    </recommendedName>
    <alternativeName>
        <fullName evidence="9">Thioredoxin peroxidase</fullName>
    </alternativeName>
    <alternativeName>
        <fullName evidence="11">Thioredoxin-dependent peroxiredoxin Bcp</fullName>
    </alternativeName>
</protein>
<evidence type="ECO:0000256" key="5">
    <source>
        <dbReference type="ARBA" id="ARBA00022862"/>
    </source>
</evidence>
<dbReference type="CDD" id="cd03017">
    <property type="entry name" value="PRX_BCP"/>
    <property type="match status" value="1"/>
</dbReference>
<comment type="similarity">
    <text evidence="10">Belongs to the peroxiredoxin family. BCP/PrxQ subfamily.</text>
</comment>
<sequence>MTIAVDQPVPDFTAPATGGDFTLSSLKGTKVVLYFYPKDNTPGCTREGMEFRDLFPKFKKAGATIVGVSRDSVRSHDNFKAKLELPFTLVSDGDEALCALFGVIKMKKMYGKEVRGIERSTFLIDANGVLRQEWRGLKVPGHVEEVLEAVQAL</sequence>
<dbReference type="OrthoDB" id="9812811at2"/>
<dbReference type="Pfam" id="PF00578">
    <property type="entry name" value="AhpC-TSA"/>
    <property type="match status" value="1"/>
</dbReference>
<evidence type="ECO:0000313" key="15">
    <source>
        <dbReference type="EMBL" id="QGZ62912.1"/>
    </source>
</evidence>
<feature type="domain" description="Thioredoxin" evidence="14">
    <location>
        <begin position="3"/>
        <end position="153"/>
    </location>
</feature>
<evidence type="ECO:0000256" key="12">
    <source>
        <dbReference type="ARBA" id="ARBA00049091"/>
    </source>
</evidence>
<name>A0A7Z2GJF7_9BURK</name>
<comment type="subunit">
    <text evidence="2">Monomer.</text>
</comment>
<evidence type="ECO:0000256" key="6">
    <source>
        <dbReference type="ARBA" id="ARBA00023002"/>
    </source>
</evidence>
<dbReference type="GO" id="GO:0008379">
    <property type="term" value="F:thioredoxin peroxidase activity"/>
    <property type="evidence" value="ECO:0007669"/>
    <property type="project" value="TreeGrafter"/>
</dbReference>
<evidence type="ECO:0000256" key="9">
    <source>
        <dbReference type="ARBA" id="ARBA00032824"/>
    </source>
</evidence>
<comment type="function">
    <text evidence="1">Thiol-specific peroxidase that catalyzes the reduction of hydrogen peroxide and organic hydroperoxides to water and alcohols, respectively. Plays a role in cell protection against oxidative stress by detoxifying peroxides and as sensor of hydrogen peroxide-mediated signaling events.</text>
</comment>
<dbReference type="Proteomes" id="UP000433577">
    <property type="component" value="Chromosome 1"/>
</dbReference>
<evidence type="ECO:0000256" key="8">
    <source>
        <dbReference type="ARBA" id="ARBA00023284"/>
    </source>
</evidence>
<evidence type="ECO:0000256" key="4">
    <source>
        <dbReference type="ARBA" id="ARBA00022559"/>
    </source>
</evidence>
<dbReference type="EC" id="1.11.1.24" evidence="3"/>
<dbReference type="Gene3D" id="3.40.30.10">
    <property type="entry name" value="Glutaredoxin"/>
    <property type="match status" value="1"/>
</dbReference>
<keyword evidence="16" id="KW-1185">Reference proteome</keyword>
<dbReference type="PANTHER" id="PTHR42801:SF4">
    <property type="entry name" value="AHPC_TSA FAMILY PROTEIN"/>
    <property type="match status" value="1"/>
</dbReference>
<proteinExistence type="inferred from homology"/>